<dbReference type="Gene3D" id="3.80.10.10">
    <property type="entry name" value="Ribonuclease Inhibitor"/>
    <property type="match status" value="1"/>
</dbReference>
<evidence type="ECO:0000313" key="5">
    <source>
        <dbReference type="Proteomes" id="UP001314169"/>
    </source>
</evidence>
<dbReference type="InterPro" id="IPR026271">
    <property type="entry name" value="PRAME"/>
</dbReference>
<evidence type="ECO:0000256" key="1">
    <source>
        <dbReference type="ARBA" id="ARBA00009608"/>
    </source>
</evidence>
<name>A0ABN9ZQR1_PIPNA</name>
<organism evidence="4 5">
    <name type="scientific">Pipistrellus nathusii</name>
    <name type="common">Nathusius' pipistrelle</name>
    <dbReference type="NCBI Taxonomy" id="59473"/>
    <lineage>
        <taxon>Eukaryota</taxon>
        <taxon>Metazoa</taxon>
        <taxon>Chordata</taxon>
        <taxon>Craniata</taxon>
        <taxon>Vertebrata</taxon>
        <taxon>Euteleostomi</taxon>
        <taxon>Mammalia</taxon>
        <taxon>Eutheria</taxon>
        <taxon>Laurasiatheria</taxon>
        <taxon>Chiroptera</taxon>
        <taxon>Yangochiroptera</taxon>
        <taxon>Vespertilionidae</taxon>
        <taxon>Pipistrellus</taxon>
    </lineage>
</organism>
<proteinExistence type="inferred from homology"/>
<dbReference type="Proteomes" id="UP001314169">
    <property type="component" value="Chromosome 2"/>
</dbReference>
<keyword evidence="3" id="KW-0677">Repeat</keyword>
<sequence length="448" mass="51541">MSIRTPPTLLQLAAESLLKDQASAITALEYLPAELFPLLFILAYFSRRYKTLKAITQAWPFAVLPVGGLKHRPRVKILKALLDGLDVVLAQEVRPRRCKLRVLDLRYMDSDFWKIWCGNSTEKYSSIFPVTEHRSSPNMEHPLTPVEVFLDLNFTERNRDAFFMYVIQWAQQRKGLVHLCCKTLSIAEVPFHRVWQVLDVVQVDCIQEVELKCTWDLPTLELFALYLEQMRNLQRLFLSHIHILGEEEEVEEQEEDVQECLQTPLEKFTITHCQCLTHSDLTHLFQCPHLRQLKSLRLYCASLDGIIPVPLRALLEALTPTLQELRLDKCKLVDSQVEAILPVLSRCHQLSFFTISENRLSLATVGKLLRHTAGLRSLELELYPAPLECYTIQGTVNQERLDKIQAELMGILKELGQPRSILLVTKHSGHREYYDVAFSCQGACSLPL</sequence>
<protein>
    <submittedName>
        <fullName evidence="4">Uncharacterized protein</fullName>
    </submittedName>
</protein>
<comment type="similarity">
    <text evidence="1">Belongs to the PRAME family.</text>
</comment>
<keyword evidence="2" id="KW-0433">Leucine-rich repeat</keyword>
<keyword evidence="5" id="KW-1185">Reference proteome</keyword>
<accession>A0ABN9ZQR1</accession>
<reference evidence="4" key="1">
    <citation type="submission" date="2023-12" db="EMBL/GenBank/DDBJ databases">
        <authorList>
            <person name="Brown T."/>
        </authorList>
    </citation>
    <scope>NUCLEOTIDE SEQUENCE</scope>
</reference>
<dbReference type="PIRSF" id="PIRSF038286">
    <property type="entry name" value="PRAME"/>
    <property type="match status" value="1"/>
</dbReference>
<gene>
    <name evidence="4" type="ORF">MPIPNATIZW_LOCUS8922</name>
</gene>
<dbReference type="PANTHER" id="PTHR14224:SF19">
    <property type="entry name" value="PRAME FAMILY MEMBER 11-RELATED"/>
    <property type="match status" value="1"/>
</dbReference>
<dbReference type="PANTHER" id="PTHR14224">
    <property type="entry name" value="SIMILAR TO PREFERENTIALLY EXPRESSED ANTIGEN IN MELANOMA-LIKE 3"/>
    <property type="match status" value="1"/>
</dbReference>
<evidence type="ECO:0000313" key="4">
    <source>
        <dbReference type="EMBL" id="CAK6440616.1"/>
    </source>
</evidence>
<dbReference type="InterPro" id="IPR032675">
    <property type="entry name" value="LRR_dom_sf"/>
</dbReference>
<dbReference type="EMBL" id="OY882859">
    <property type="protein sequence ID" value="CAK6440616.1"/>
    <property type="molecule type" value="Genomic_DNA"/>
</dbReference>
<dbReference type="InterPro" id="IPR050694">
    <property type="entry name" value="LRRC14/PRAME"/>
</dbReference>
<dbReference type="SUPFAM" id="SSF52047">
    <property type="entry name" value="RNI-like"/>
    <property type="match status" value="1"/>
</dbReference>
<evidence type="ECO:0000256" key="2">
    <source>
        <dbReference type="ARBA" id="ARBA00022614"/>
    </source>
</evidence>
<evidence type="ECO:0000256" key="3">
    <source>
        <dbReference type="ARBA" id="ARBA00022737"/>
    </source>
</evidence>